<sequence length="215" mass="24845">MPISLDQLDCIRDKSDQNSIKLINFTYWHRRWAQSEFHTQLIITAITEKIESVYQIRLKPALFIILKNKTWIGGEVVQHTIPKNPKNPLQYRVIDLTDVSSPFNTHYQIKIYTLAKVTSVFDLKLQVFLLPGTDTKFYGEPAKDGWQSVASHAMIKSGDIIKDGAFVIKCEVVFKISTDFKEIRKKYVTNEKLDAKVNANWKQKIAKLERSSVKN</sequence>
<dbReference type="WBParaSite" id="Pan_g23559.t1">
    <property type="protein sequence ID" value="Pan_g23559.t1"/>
    <property type="gene ID" value="Pan_g23559"/>
</dbReference>
<evidence type="ECO:0000313" key="2">
    <source>
        <dbReference type="WBParaSite" id="Pan_g23559.t1"/>
    </source>
</evidence>
<reference evidence="2" key="2">
    <citation type="submission" date="2020-10" db="UniProtKB">
        <authorList>
            <consortium name="WormBaseParasite"/>
        </authorList>
    </citation>
    <scope>IDENTIFICATION</scope>
</reference>
<organism evidence="1 2">
    <name type="scientific">Panagrellus redivivus</name>
    <name type="common">Microworm</name>
    <dbReference type="NCBI Taxonomy" id="6233"/>
    <lineage>
        <taxon>Eukaryota</taxon>
        <taxon>Metazoa</taxon>
        <taxon>Ecdysozoa</taxon>
        <taxon>Nematoda</taxon>
        <taxon>Chromadorea</taxon>
        <taxon>Rhabditida</taxon>
        <taxon>Tylenchina</taxon>
        <taxon>Panagrolaimomorpha</taxon>
        <taxon>Panagrolaimoidea</taxon>
        <taxon>Panagrolaimidae</taxon>
        <taxon>Panagrellus</taxon>
    </lineage>
</organism>
<name>A0A7E4VP51_PANRE</name>
<protein>
    <submittedName>
        <fullName evidence="2">MATH domain-containing protein</fullName>
    </submittedName>
</protein>
<keyword evidence="1" id="KW-1185">Reference proteome</keyword>
<dbReference type="AlphaFoldDB" id="A0A7E4VP51"/>
<dbReference type="Proteomes" id="UP000492821">
    <property type="component" value="Unassembled WGS sequence"/>
</dbReference>
<evidence type="ECO:0000313" key="1">
    <source>
        <dbReference type="Proteomes" id="UP000492821"/>
    </source>
</evidence>
<accession>A0A7E4VP51</accession>
<proteinExistence type="predicted"/>
<reference evidence="1" key="1">
    <citation type="journal article" date="2013" name="Genetics">
        <title>The draft genome and transcriptome of Panagrellus redivivus are shaped by the harsh demands of a free-living lifestyle.</title>
        <authorList>
            <person name="Srinivasan J."/>
            <person name="Dillman A.R."/>
            <person name="Macchietto M.G."/>
            <person name="Heikkinen L."/>
            <person name="Lakso M."/>
            <person name="Fracchia K.M."/>
            <person name="Antoshechkin I."/>
            <person name="Mortazavi A."/>
            <person name="Wong G."/>
            <person name="Sternberg P.W."/>
        </authorList>
    </citation>
    <scope>NUCLEOTIDE SEQUENCE [LARGE SCALE GENOMIC DNA]</scope>
    <source>
        <strain evidence="1">MT8872</strain>
    </source>
</reference>